<feature type="domain" description="Erythromycin biosynthesis protein CIII-like N-terminal" evidence="6">
    <location>
        <begin position="22"/>
        <end position="249"/>
    </location>
</feature>
<dbReference type="PANTHER" id="PTHR48050:SF13">
    <property type="entry name" value="STEROL 3-BETA-GLUCOSYLTRANSFERASE UGT80A2"/>
    <property type="match status" value="1"/>
</dbReference>
<dbReference type="PANTHER" id="PTHR48050">
    <property type="entry name" value="STEROL 3-BETA-GLUCOSYLTRANSFERASE"/>
    <property type="match status" value="1"/>
</dbReference>
<dbReference type="Pfam" id="PF21036">
    <property type="entry name" value="EryCIII-like_N"/>
    <property type="match status" value="1"/>
</dbReference>
<feature type="domain" description="Erythromycin biosynthesis protein CIII-like C-terminal" evidence="5">
    <location>
        <begin position="266"/>
        <end position="410"/>
    </location>
</feature>
<reference evidence="7" key="1">
    <citation type="submission" date="2021-01" db="EMBL/GenBank/DDBJ databases">
        <title>Whole genome shotgun sequence of Planobispora rosea NBRC 15558.</title>
        <authorList>
            <person name="Komaki H."/>
            <person name="Tamura T."/>
        </authorList>
    </citation>
    <scope>NUCLEOTIDE SEQUENCE</scope>
    <source>
        <strain evidence="7">NBRC 15558</strain>
    </source>
</reference>
<dbReference type="OrthoDB" id="5488434at2"/>
<evidence type="ECO:0000256" key="1">
    <source>
        <dbReference type="ARBA" id="ARBA00006962"/>
    </source>
</evidence>
<proteinExistence type="inferred from homology"/>
<evidence type="ECO:0000313" key="7">
    <source>
        <dbReference type="EMBL" id="GIH84623.1"/>
    </source>
</evidence>
<evidence type="ECO:0000256" key="3">
    <source>
        <dbReference type="ARBA" id="ARBA00022679"/>
    </source>
</evidence>
<keyword evidence="2" id="KW-0328">Glycosyltransferase</keyword>
<evidence type="ECO:0000256" key="2">
    <source>
        <dbReference type="ARBA" id="ARBA00022676"/>
    </source>
</evidence>
<dbReference type="GO" id="GO:0016758">
    <property type="term" value="F:hexosyltransferase activity"/>
    <property type="evidence" value="ECO:0007669"/>
    <property type="project" value="UniProtKB-ARBA"/>
</dbReference>
<dbReference type="Pfam" id="PF06722">
    <property type="entry name" value="EryCIII-like_C"/>
    <property type="match status" value="1"/>
</dbReference>
<comment type="similarity">
    <text evidence="1">Belongs to the glycosyltransferase 28 family.</text>
</comment>
<keyword evidence="8" id="KW-1185">Reference proteome</keyword>
<accession>A0A8J3S096</accession>
<dbReference type="SUPFAM" id="SSF53756">
    <property type="entry name" value="UDP-Glycosyltransferase/glycogen phosphorylase"/>
    <property type="match status" value="1"/>
</dbReference>
<evidence type="ECO:0000313" key="8">
    <source>
        <dbReference type="Proteomes" id="UP000655044"/>
    </source>
</evidence>
<comment type="caution">
    <text evidence="7">The sequence shown here is derived from an EMBL/GenBank/DDBJ whole genome shotgun (WGS) entry which is preliminary data.</text>
</comment>
<dbReference type="InterPro" id="IPR002213">
    <property type="entry name" value="UDP_glucos_trans"/>
</dbReference>
<evidence type="ECO:0000259" key="6">
    <source>
        <dbReference type="Pfam" id="PF21036"/>
    </source>
</evidence>
<dbReference type="AlphaFoldDB" id="A0A8J3S096"/>
<dbReference type="InterPro" id="IPR048284">
    <property type="entry name" value="EryCIII-like_N"/>
</dbReference>
<dbReference type="FunFam" id="3.40.50.2000:FF:000072">
    <property type="entry name" value="Glycosyl transferase"/>
    <property type="match status" value="1"/>
</dbReference>
<dbReference type="InterPro" id="IPR050426">
    <property type="entry name" value="Glycosyltransferase_28"/>
</dbReference>
<dbReference type="NCBIfam" id="TIGR04516">
    <property type="entry name" value="glycosyl_450act"/>
    <property type="match status" value="1"/>
</dbReference>
<name>A0A8J3S096_PLARO</name>
<dbReference type="RefSeq" id="WP_068926387.1">
    <property type="nucleotide sequence ID" value="NZ_BMQP01000006.1"/>
</dbReference>
<dbReference type="Proteomes" id="UP000655044">
    <property type="component" value="Unassembled WGS sequence"/>
</dbReference>
<gene>
    <name evidence="7" type="ORF">Pro02_30310</name>
</gene>
<dbReference type="CDD" id="cd03784">
    <property type="entry name" value="GT1_Gtf-like"/>
    <property type="match status" value="1"/>
</dbReference>
<dbReference type="GO" id="GO:0017000">
    <property type="term" value="P:antibiotic biosynthetic process"/>
    <property type="evidence" value="ECO:0007669"/>
    <property type="project" value="UniProtKB-KW"/>
</dbReference>
<organism evidence="7 8">
    <name type="scientific">Planobispora rosea</name>
    <dbReference type="NCBI Taxonomy" id="35762"/>
    <lineage>
        <taxon>Bacteria</taxon>
        <taxon>Bacillati</taxon>
        <taxon>Actinomycetota</taxon>
        <taxon>Actinomycetes</taxon>
        <taxon>Streptosporangiales</taxon>
        <taxon>Streptosporangiaceae</taxon>
        <taxon>Planobispora</taxon>
    </lineage>
</organism>
<dbReference type="EMBL" id="BOOI01000025">
    <property type="protein sequence ID" value="GIH84623.1"/>
    <property type="molecule type" value="Genomic_DNA"/>
</dbReference>
<sequence length="414" mass="44188">MRVLFTTLAATSHLNNLVPLAWALRAAGHEVCVASQPNLTEAITRTGLTAVSVGEEMDKATGNESWGGRDGSPYGLGFDLAETRPEVLTPDYVHGALSAYTSVICEYLSGEEMTDELVDFARWWRPDLVVWDSLTYAGPVAAMASGARHARTLVVMDHWTRMRGLHAELVGGEDPLTTYLTGKLSRYGVAFAEEAVTGQVTIDPLPSWSRLPLAVERIAMRYVPYNGAAVVPAWLQRPARRPRVCLTLGVTGDAFGMGEGAVSVSELLAAIAALDVEVIATVKPGQLTPGTELPDHVRLLDFVPLNALAPTCSAIIHHGGAGTLGTALVHGVPQLIVPSNIWGESVYAAALAGTGAGLAIPPAELTAPVLKDSLRRLLDEPAFAERAAHIQREMAATPSPRDVTVRLEEMVEER</sequence>
<dbReference type="InterPro" id="IPR030953">
    <property type="entry name" value="Glycosyl_450act"/>
</dbReference>
<evidence type="ECO:0000256" key="4">
    <source>
        <dbReference type="ARBA" id="ARBA00023194"/>
    </source>
</evidence>
<dbReference type="GO" id="GO:0008194">
    <property type="term" value="F:UDP-glycosyltransferase activity"/>
    <property type="evidence" value="ECO:0007669"/>
    <property type="project" value="InterPro"/>
</dbReference>
<keyword evidence="4" id="KW-0045">Antibiotic biosynthesis</keyword>
<dbReference type="InterPro" id="IPR010610">
    <property type="entry name" value="EryCIII-like_C"/>
</dbReference>
<evidence type="ECO:0000259" key="5">
    <source>
        <dbReference type="Pfam" id="PF06722"/>
    </source>
</evidence>
<protein>
    <submittedName>
        <fullName evidence="7">Glycosyl transferase</fullName>
    </submittedName>
</protein>
<keyword evidence="3 7" id="KW-0808">Transferase</keyword>
<dbReference type="Gene3D" id="3.40.50.2000">
    <property type="entry name" value="Glycogen Phosphorylase B"/>
    <property type="match status" value="2"/>
</dbReference>